<dbReference type="AlphaFoldDB" id="A0A1E7NJB7"/>
<sequence>MLIIGHKLLKNLDFSFIESVEEVKDNKVYCIVYDEKLISYLSQNDFEFAILAQNKDEIFLANALGAKFLLCNDKKLAKFASKVAEFYVFDSRVLMIVDKLENFKKFYKLKIDGIILKDNIDNFPKFVK</sequence>
<evidence type="ECO:0000313" key="2">
    <source>
        <dbReference type="EMBL" id="RTJ96667.1"/>
    </source>
</evidence>
<dbReference type="EMBL" id="PRBV01000013">
    <property type="protein sequence ID" value="RTJ78555.1"/>
    <property type="molecule type" value="Genomic_DNA"/>
</dbReference>
<dbReference type="RefSeq" id="WP_070243244.1">
    <property type="nucleotide sequence ID" value="NZ_CAKJUK010000018.1"/>
</dbReference>
<protein>
    <submittedName>
        <fullName evidence="1">Uncharacterized protein</fullName>
    </submittedName>
</protein>
<name>A0A1E7NJB7_CAMJU</name>
<dbReference type="Proteomes" id="UP000288507">
    <property type="component" value="Unassembled WGS sequence"/>
</dbReference>
<organism evidence="1 4">
    <name type="scientific">Campylobacter jejuni</name>
    <dbReference type="NCBI Taxonomy" id="197"/>
    <lineage>
        <taxon>Bacteria</taxon>
        <taxon>Pseudomonadati</taxon>
        <taxon>Campylobacterota</taxon>
        <taxon>Epsilonproteobacteria</taxon>
        <taxon>Campylobacterales</taxon>
        <taxon>Campylobacteraceae</taxon>
        <taxon>Campylobacter</taxon>
    </lineage>
</organism>
<comment type="caution">
    <text evidence="1">The sequence shown here is derived from an EMBL/GenBank/DDBJ whole genome shotgun (WGS) entry which is preliminary data.</text>
</comment>
<gene>
    <name evidence="2" type="ORF">C3H42_00265</name>
    <name evidence="1" type="ORF">C3H57_08305</name>
</gene>
<evidence type="ECO:0000313" key="4">
    <source>
        <dbReference type="Proteomes" id="UP000288507"/>
    </source>
</evidence>
<reference evidence="3 4" key="1">
    <citation type="journal article" date="2019" name="Appl. Environ. Microbiol.">
        <title>Population genetics and characterization of Campylobacter jejuni isolates in western jackdaws and game birds in Finland.</title>
        <authorList>
            <person name="Kovanen S."/>
            <person name="Rossi M."/>
            <person name="Pohja-Mykra M."/>
            <person name="Nieminen T."/>
            <person name="Raunio-Saarnisto M."/>
            <person name="Sauvala M."/>
            <person name="Fredriksson-Ahomaa M."/>
            <person name="Hanninen M.L."/>
            <person name="Kivisto R."/>
        </authorList>
    </citation>
    <scope>NUCLEOTIDE SEQUENCE [LARGE SCALE GENOMIC DNA]</scope>
    <source>
        <strain evidence="2 3">CB296</strain>
        <strain evidence="1 4">CB313</strain>
    </source>
</reference>
<accession>A0A1E7NJB7</accession>
<evidence type="ECO:0000313" key="3">
    <source>
        <dbReference type="Proteomes" id="UP000287237"/>
    </source>
</evidence>
<dbReference type="Proteomes" id="UP000287237">
    <property type="component" value="Unassembled WGS sequence"/>
</dbReference>
<dbReference type="EMBL" id="PRCK01000001">
    <property type="protein sequence ID" value="RTJ96667.1"/>
    <property type="molecule type" value="Genomic_DNA"/>
</dbReference>
<evidence type="ECO:0000313" key="1">
    <source>
        <dbReference type="EMBL" id="RTJ78555.1"/>
    </source>
</evidence>
<proteinExistence type="predicted"/>